<evidence type="ECO:0000256" key="7">
    <source>
        <dbReference type="ARBA" id="ARBA00022692"/>
    </source>
</evidence>
<evidence type="ECO:0000256" key="13">
    <source>
        <dbReference type="ARBA" id="ARBA00022989"/>
    </source>
</evidence>
<dbReference type="FunFam" id="2.90.10.30:FF:000003">
    <property type="entry name" value="Os04g0303100 protein"/>
    <property type="match status" value="3"/>
</dbReference>
<protein>
    <recommendedName>
        <fullName evidence="2">non-specific serine/threonine protein kinase</fullName>
        <ecNumber evidence="2">2.7.11.1</ecNumber>
    </recommendedName>
</protein>
<dbReference type="Pfam" id="PF01453">
    <property type="entry name" value="B_lectin"/>
    <property type="match status" value="3"/>
</dbReference>
<feature type="domain" description="Bulb-type lectin" evidence="24">
    <location>
        <begin position="829"/>
        <end position="944"/>
    </location>
</feature>
<keyword evidence="5" id="KW-0597">Phosphoprotein</keyword>
<dbReference type="Gene3D" id="1.10.510.10">
    <property type="entry name" value="Transferase(Phosphotransferase) domain 1"/>
    <property type="match status" value="3"/>
</dbReference>
<evidence type="ECO:0000256" key="4">
    <source>
        <dbReference type="ARBA" id="ARBA00022536"/>
    </source>
</evidence>
<keyword evidence="16 26" id="KW-0675">Receptor</keyword>
<evidence type="ECO:0000256" key="21">
    <source>
        <dbReference type="SAM" id="Phobius"/>
    </source>
</evidence>
<dbReference type="InterPro" id="IPR011009">
    <property type="entry name" value="Kinase-like_dom_sf"/>
</dbReference>
<dbReference type="CDD" id="cd14066">
    <property type="entry name" value="STKc_IRAK"/>
    <property type="match status" value="1"/>
</dbReference>
<dbReference type="GO" id="GO:0005524">
    <property type="term" value="F:ATP binding"/>
    <property type="evidence" value="ECO:0007669"/>
    <property type="project" value="UniProtKB-UniRule"/>
</dbReference>
<feature type="domain" description="Bulb-type lectin" evidence="24">
    <location>
        <begin position="1585"/>
        <end position="1714"/>
    </location>
</feature>
<dbReference type="Proteomes" id="UP000325315">
    <property type="component" value="Unassembled WGS sequence"/>
</dbReference>
<keyword evidence="17" id="KW-0325">Glycoprotein</keyword>
<evidence type="ECO:0000259" key="25">
    <source>
        <dbReference type="PROSITE" id="PS50948"/>
    </source>
</evidence>
<feature type="binding site" evidence="20">
    <location>
        <position position="2057"/>
    </location>
    <ligand>
        <name>ATP</name>
        <dbReference type="ChEBI" id="CHEBI:30616"/>
    </ligand>
</feature>
<dbReference type="GO" id="GO:0016020">
    <property type="term" value="C:membrane"/>
    <property type="evidence" value="ECO:0007669"/>
    <property type="project" value="UniProtKB-SubCell"/>
</dbReference>
<organism evidence="26 27">
    <name type="scientific">Gossypium australe</name>
    <dbReference type="NCBI Taxonomy" id="47621"/>
    <lineage>
        <taxon>Eukaryota</taxon>
        <taxon>Viridiplantae</taxon>
        <taxon>Streptophyta</taxon>
        <taxon>Embryophyta</taxon>
        <taxon>Tracheophyta</taxon>
        <taxon>Spermatophyta</taxon>
        <taxon>Magnoliopsida</taxon>
        <taxon>eudicotyledons</taxon>
        <taxon>Gunneridae</taxon>
        <taxon>Pentapetalae</taxon>
        <taxon>rosids</taxon>
        <taxon>malvids</taxon>
        <taxon>Malvales</taxon>
        <taxon>Malvaceae</taxon>
        <taxon>Malvoideae</taxon>
        <taxon>Gossypium</taxon>
    </lineage>
</organism>
<evidence type="ECO:0000256" key="15">
    <source>
        <dbReference type="ARBA" id="ARBA00023157"/>
    </source>
</evidence>
<dbReference type="PANTHER" id="PTHR47976">
    <property type="entry name" value="G-TYPE LECTIN S-RECEPTOR-LIKE SERINE/THREONINE-PROTEIN KINASE SD2-5"/>
    <property type="match status" value="1"/>
</dbReference>
<feature type="signal peptide" evidence="22">
    <location>
        <begin position="1"/>
        <end position="28"/>
    </location>
</feature>
<feature type="domain" description="Protein kinase" evidence="23">
    <location>
        <begin position="2029"/>
        <end position="2313"/>
    </location>
</feature>
<dbReference type="Gene3D" id="2.90.10.30">
    <property type="match status" value="1"/>
</dbReference>
<name>A0A5B6UCJ6_9ROSI</name>
<evidence type="ECO:0000256" key="11">
    <source>
        <dbReference type="ARBA" id="ARBA00022777"/>
    </source>
</evidence>
<feature type="domain" description="Protein kinase" evidence="23">
    <location>
        <begin position="500"/>
        <end position="758"/>
    </location>
</feature>
<keyword evidence="14 21" id="KW-0472">Membrane</keyword>
<dbReference type="Gene3D" id="3.30.200.20">
    <property type="entry name" value="Phosphorylase Kinase, domain 1"/>
    <property type="match status" value="3"/>
</dbReference>
<dbReference type="PROSITE" id="PS00107">
    <property type="entry name" value="PROTEIN_KINASE_ATP"/>
    <property type="match status" value="3"/>
</dbReference>
<dbReference type="InterPro" id="IPR008271">
    <property type="entry name" value="Ser/Thr_kinase_AS"/>
</dbReference>
<keyword evidence="3" id="KW-0723">Serine/threonine-protein kinase</keyword>
<feature type="binding site" evidence="20">
    <location>
        <position position="528"/>
    </location>
    <ligand>
        <name>ATP</name>
        <dbReference type="ChEBI" id="CHEBI:30616"/>
    </ligand>
</feature>
<dbReference type="PROSITE" id="PS50927">
    <property type="entry name" value="BULB_LECTIN"/>
    <property type="match status" value="3"/>
</dbReference>
<keyword evidence="13 21" id="KW-1133">Transmembrane helix</keyword>
<evidence type="ECO:0000256" key="1">
    <source>
        <dbReference type="ARBA" id="ARBA00004479"/>
    </source>
</evidence>
<feature type="transmembrane region" description="Helical" evidence="21">
    <location>
        <begin position="1972"/>
        <end position="1995"/>
    </location>
</feature>
<dbReference type="EC" id="2.7.11.1" evidence="2"/>
<dbReference type="InterPro" id="IPR017441">
    <property type="entry name" value="Protein_kinase_ATP_BS"/>
</dbReference>
<dbReference type="Pfam" id="PF08276">
    <property type="entry name" value="PAN_2"/>
    <property type="match status" value="2"/>
</dbReference>
<comment type="subcellular location">
    <subcellularLocation>
        <location evidence="1">Membrane</location>
        <topology evidence="1">Single-pass type I membrane protein</topology>
    </subcellularLocation>
</comment>
<dbReference type="EMBL" id="SMMG02000013">
    <property type="protein sequence ID" value="KAA3454214.1"/>
    <property type="molecule type" value="Genomic_DNA"/>
</dbReference>
<evidence type="ECO:0000256" key="20">
    <source>
        <dbReference type="PROSITE-ProRule" id="PRU10141"/>
    </source>
</evidence>
<evidence type="ECO:0000256" key="9">
    <source>
        <dbReference type="ARBA" id="ARBA00022734"/>
    </source>
</evidence>
<feature type="binding site" evidence="20">
    <location>
        <position position="1286"/>
    </location>
    <ligand>
        <name>ATP</name>
        <dbReference type="ChEBI" id="CHEBI:30616"/>
    </ligand>
</feature>
<dbReference type="SUPFAM" id="SSF56112">
    <property type="entry name" value="Protein kinase-like (PK-like)"/>
    <property type="match status" value="3"/>
</dbReference>
<dbReference type="Pfam" id="PF00069">
    <property type="entry name" value="Pkinase"/>
    <property type="match status" value="3"/>
</dbReference>
<keyword evidence="9 26" id="KW-0430">Lectin</keyword>
<evidence type="ECO:0000256" key="14">
    <source>
        <dbReference type="ARBA" id="ARBA00023136"/>
    </source>
</evidence>
<feature type="transmembrane region" description="Helical" evidence="21">
    <location>
        <begin position="792"/>
        <end position="811"/>
    </location>
</feature>
<evidence type="ECO:0000256" key="3">
    <source>
        <dbReference type="ARBA" id="ARBA00022527"/>
    </source>
</evidence>
<feature type="domain" description="Protein kinase" evidence="23">
    <location>
        <begin position="1258"/>
        <end position="1508"/>
    </location>
</feature>
<dbReference type="PROSITE" id="PS50011">
    <property type="entry name" value="PROTEIN_KINASE_DOM"/>
    <property type="match status" value="3"/>
</dbReference>
<feature type="domain" description="Apple" evidence="25">
    <location>
        <begin position="1881"/>
        <end position="1957"/>
    </location>
</feature>
<dbReference type="GO" id="GO:0004674">
    <property type="term" value="F:protein serine/threonine kinase activity"/>
    <property type="evidence" value="ECO:0007669"/>
    <property type="project" value="UniProtKB-KW"/>
</dbReference>
<keyword evidence="8 22" id="KW-0732">Signal</keyword>
<keyword evidence="4" id="KW-0245">EGF-like domain</keyword>
<feature type="transmembrane region" description="Helical" evidence="21">
    <location>
        <begin position="1544"/>
        <end position="1562"/>
    </location>
</feature>
<dbReference type="InterPro" id="IPR036426">
    <property type="entry name" value="Bulb-type_lectin_dom_sf"/>
</dbReference>
<evidence type="ECO:0000256" key="8">
    <source>
        <dbReference type="ARBA" id="ARBA00022729"/>
    </source>
</evidence>
<evidence type="ECO:0000259" key="23">
    <source>
        <dbReference type="PROSITE" id="PS50011"/>
    </source>
</evidence>
<sequence length="2337" mass="260327">MNTNACSAFLMITLLMPLIISALVFVDAEIMDYPSFVDGPKSWRIPPSSDYNFRESYGVKPILVNGTFVCGFHCSYNGDNCLFAISIFSTSYDGHIRSSPQVVWSANRGYPVESQAQLQLFHDGQFRLTDAYNISVWHADTFNMSSSRLILGAEGNLMLLGEAGDVVWQSFGYPTDSLVLGQMLWTYQSLTASGSLPNSIRVSYEFAVNGSDSYFTASMVSYGESNASMDPYYVSPTLSEVDLEFQKGKFGNFSVAASAKFIQLGSDGHLKAYEWKDSTWEGTDLLPIDPCSYPFTCGNYGVSLEEGCSCPVDASENGTTYFKPINYTKPDLGCYAVSPISCESSIHQSFLKLQGYYFYSLDKYLISGTVTLKECRAICLINCSCKAFMHTVGSCYLLSGGLSIAKSYSRDYGTYNTNKSAFIKVQSSPISQSRNKNVLSPKYTSVIVGLTLGAIFGVFLICAFIILGFRKGFQEVEEDYLDNMLGMHRFSYEELKNVTKNFSNKIGEGGFGSVFHGTLPSGSEVAVKHLVGFGAVNKSFVAEVQAIGSIHHFNLVSLVGFCAEKFNRLLVYKYMANGSLDRWIFNKNQESALRWHIRKKIIIDIAKGLAYLHEGCNQKIIHLDIKPQNILLDENFNARVSDFGLSKLIGRDQSRVVTAMRGTPGYIAPEWLSSVITEKADVYSFGIVVLEILCGRRNVDKSQQEEDMHLLRLFWRKQEEGQLLDLVDQCSDDMQSNAAEVVEMMKEAFHVRSGETFLRTQTWEIVGSFASQVSPSILSGPRAMIMKTNTSSAFVMITLLILLFIPSSFLIDAEIMDYPSFVNGPNSWRNTLSTDFSFWESAGVRPILVNGMFACGFHSSFVGENWLFAVSIFKSSSEGNSSFSPQVALLELTSEGKLILKDANDTVVWSPSTPGKSISRLNLTAEGNLMLFDETNYIVWQSFDHPTDSLVLGQRFVSGQKLRANVSSAGSSEGLHAFAVIDGKFVAYMDPDPSQSYYQSSSILSAEPEFQNGKFGSFNVADSANFIQLGSDGHLKAYELKESGWEGTDLLPIDPCSYPLVCGNYGVCLEKGCGCPDDVTENEAAFFRPIDFITPNLGCSAMSPISCESSLLQSFLELRSGYSQRIYTSLFSNTIALEDCKEACLKNCSCKAATYTKGSCYFLSQVDSLKKTNSNDLTFIKVQNSTISDRSNFPERKKQNTSVIVGSTLGAIFGVFLICTFIFLRFKKGFQEVEEDYLDNMLGMPTRFSYEELKNITKNFSNKLGEGGFGSIFQGTLPSGSEVAVKHLVGFGPVNKSFMTEVQTIGSIHHFNLVSLVGFCAQKFNRLLVYEYMANGSLDRWIFNKNRDLALGWQIRKKIILDIAKGLAYLHEDCNQKIVHLDIKPENILLDEHFNAKVSDFGLSKLLGKDQSRVITTMRGTPGYMAPEWLSSVITEKVDVYSFGIVVLEILCGRRNVDECQLEEDRHLLGLFKRKQEEGQLMDLVDKCSDDMQSNAAEVVQMMKKAFHVHSGNLNEDFQNGLTPEAMETFASIVLPSMLSGPSYFLMITLLVILIVPSSFFIDAETKEYPSFVRGPNSWRITPSSDFSFRETDIRVMPVLVNGIFVCGFHCSYHGNTCQFAISIFNTRFNDDYRFPQSSFPPQVVWSANRNKPVDVQALLELTFEGKFMLKDANDTSVWSQGTVGKLVSRLNLTAEGNLILLNNANHIVWQSFDHPTDTLVRGQRLVPGQKLKASVSPDDPSEGLYAFAISHGVFIAYMDLNPPQIYYTSSVEDNNSDNPYVEFKNKWFGSLYVGDWGSFIRLGSDGHLKAYELTENGWEGIDLLGLDQCSYPLPCGKYSLCSKEGCSCLDTVSESETTYFKPINSTSLDHGCYAVSPISCEPSVHHSFIELKGGYSQPIYSSLFSDTIIALEICKETCLKNCSCKAAIYNLGYCYFLSQVFSIEKNYSSDYYSNSAFIKVQNYPEKKRQNGAVIVGSTLGAVLVVLLICGLFFLRAEKGFEEAEEHCLDNMLGMPTRFSYKELKNITKNFSNKLGEGGFGSVFHGILPLGSGVAVKHQFNFGAVNKSFIAEVQTIGSIHHFNLVSLVGFCAERSNRLLVYEYMANGSLDRWIFNQNRDLTLGWQIRRKIILDIAKGLAYLHEECNQKIIHLDIKPQNILLDENFNAKISDFGLSKLIGKDQSRVITTMRGTPGYMAPEWLSSCITEKVDVYSFGIVVLEILCGRRNVDESQQEEDMHLLALFKRKQEEGQLMDLVDECSDDMQSNAAEVVELMKVAAWCLQTEYARRPSMSTVVKLFEGSVDVTGSLNEDFLNGITLEPVDTFPSIVLPSMLSGPR</sequence>
<dbReference type="PROSITE" id="PS00108">
    <property type="entry name" value="PROTEIN_KINASE_ST"/>
    <property type="match status" value="3"/>
</dbReference>
<evidence type="ECO:0000313" key="26">
    <source>
        <dbReference type="EMBL" id="KAA3454214.1"/>
    </source>
</evidence>
<dbReference type="InterPro" id="IPR001480">
    <property type="entry name" value="Bulb-type_lectin_dom"/>
</dbReference>
<dbReference type="OrthoDB" id="4062651at2759"/>
<evidence type="ECO:0000256" key="22">
    <source>
        <dbReference type="SAM" id="SignalP"/>
    </source>
</evidence>
<dbReference type="FunFam" id="1.10.510.10:FF:000248">
    <property type="entry name" value="S-receptor-like kinase 5"/>
    <property type="match status" value="3"/>
</dbReference>
<feature type="transmembrane region" description="Helical" evidence="21">
    <location>
        <begin position="443"/>
        <end position="467"/>
    </location>
</feature>
<dbReference type="PROSITE" id="PS50948">
    <property type="entry name" value="PAN"/>
    <property type="match status" value="3"/>
</dbReference>
<dbReference type="CDD" id="cd01098">
    <property type="entry name" value="PAN_AP_plant"/>
    <property type="match status" value="1"/>
</dbReference>
<evidence type="ECO:0000256" key="17">
    <source>
        <dbReference type="ARBA" id="ARBA00023180"/>
    </source>
</evidence>
<evidence type="ECO:0000256" key="12">
    <source>
        <dbReference type="ARBA" id="ARBA00022840"/>
    </source>
</evidence>
<feature type="domain" description="Apple" evidence="25">
    <location>
        <begin position="342"/>
        <end position="421"/>
    </location>
</feature>
<dbReference type="SMART" id="SM00108">
    <property type="entry name" value="B_lectin"/>
    <property type="match status" value="3"/>
</dbReference>
<keyword evidence="12 20" id="KW-0067">ATP-binding</keyword>
<evidence type="ECO:0000256" key="10">
    <source>
        <dbReference type="ARBA" id="ARBA00022741"/>
    </source>
</evidence>
<evidence type="ECO:0000256" key="18">
    <source>
        <dbReference type="ARBA" id="ARBA00047899"/>
    </source>
</evidence>
<evidence type="ECO:0000256" key="5">
    <source>
        <dbReference type="ARBA" id="ARBA00022553"/>
    </source>
</evidence>
<reference evidence="27" key="1">
    <citation type="journal article" date="2019" name="Plant Biotechnol. J.">
        <title>Genome sequencing of the Australian wild diploid species Gossypium australe highlights disease resistance and delayed gland morphogenesis.</title>
        <authorList>
            <person name="Cai Y."/>
            <person name="Cai X."/>
            <person name="Wang Q."/>
            <person name="Wang P."/>
            <person name="Zhang Y."/>
            <person name="Cai C."/>
            <person name="Xu Y."/>
            <person name="Wang K."/>
            <person name="Zhou Z."/>
            <person name="Wang C."/>
            <person name="Geng S."/>
            <person name="Li B."/>
            <person name="Dong Q."/>
            <person name="Hou Y."/>
            <person name="Wang H."/>
            <person name="Ai P."/>
            <person name="Liu Z."/>
            <person name="Yi F."/>
            <person name="Sun M."/>
            <person name="An G."/>
            <person name="Cheng J."/>
            <person name="Zhang Y."/>
            <person name="Shi Q."/>
            <person name="Xie Y."/>
            <person name="Shi X."/>
            <person name="Chang Y."/>
            <person name="Huang F."/>
            <person name="Chen Y."/>
            <person name="Hong S."/>
            <person name="Mi L."/>
            <person name="Sun Q."/>
            <person name="Zhang L."/>
            <person name="Zhou B."/>
            <person name="Peng R."/>
            <person name="Zhang X."/>
            <person name="Liu F."/>
        </authorList>
    </citation>
    <scope>NUCLEOTIDE SEQUENCE [LARGE SCALE GENOMIC DNA]</scope>
    <source>
        <strain evidence="27">cv. PA1801</strain>
    </source>
</reference>
<dbReference type="InterPro" id="IPR051343">
    <property type="entry name" value="G-type_lectin_kinases/EP1-like"/>
</dbReference>
<evidence type="ECO:0000259" key="24">
    <source>
        <dbReference type="PROSITE" id="PS50927"/>
    </source>
</evidence>
<evidence type="ECO:0000256" key="6">
    <source>
        <dbReference type="ARBA" id="ARBA00022679"/>
    </source>
</evidence>
<gene>
    <name evidence="26" type="ORF">EPI10_010166</name>
</gene>
<proteinExistence type="predicted"/>
<comment type="caution">
    <text evidence="26">The sequence shown here is derived from an EMBL/GenBank/DDBJ whole genome shotgun (WGS) entry which is preliminary data.</text>
</comment>
<dbReference type="InterPro" id="IPR000719">
    <property type="entry name" value="Prot_kinase_dom"/>
</dbReference>
<keyword evidence="27" id="KW-1185">Reference proteome</keyword>
<dbReference type="SMART" id="SM00220">
    <property type="entry name" value="S_TKc"/>
    <property type="match status" value="3"/>
</dbReference>
<comment type="catalytic activity">
    <reaction evidence="19">
        <text>L-seryl-[protein] + ATP = O-phospho-L-seryl-[protein] + ADP + H(+)</text>
        <dbReference type="Rhea" id="RHEA:17989"/>
        <dbReference type="Rhea" id="RHEA-COMP:9863"/>
        <dbReference type="Rhea" id="RHEA-COMP:11604"/>
        <dbReference type="ChEBI" id="CHEBI:15378"/>
        <dbReference type="ChEBI" id="CHEBI:29999"/>
        <dbReference type="ChEBI" id="CHEBI:30616"/>
        <dbReference type="ChEBI" id="CHEBI:83421"/>
        <dbReference type="ChEBI" id="CHEBI:456216"/>
        <dbReference type="EC" id="2.7.11.1"/>
    </reaction>
</comment>
<dbReference type="GO" id="GO:0030246">
    <property type="term" value="F:carbohydrate binding"/>
    <property type="evidence" value="ECO:0007669"/>
    <property type="project" value="UniProtKB-KW"/>
</dbReference>
<evidence type="ECO:0000313" key="27">
    <source>
        <dbReference type="Proteomes" id="UP000325315"/>
    </source>
</evidence>
<dbReference type="SMART" id="SM00473">
    <property type="entry name" value="PAN_AP"/>
    <property type="match status" value="3"/>
</dbReference>
<keyword evidence="7 21" id="KW-0812">Transmembrane</keyword>
<feature type="domain" description="Apple" evidence="25">
    <location>
        <begin position="1107"/>
        <end position="1184"/>
    </location>
</feature>
<dbReference type="SUPFAM" id="SSF51110">
    <property type="entry name" value="alpha-D-mannose-specific plant lectins"/>
    <property type="match status" value="3"/>
</dbReference>
<evidence type="ECO:0000256" key="2">
    <source>
        <dbReference type="ARBA" id="ARBA00012513"/>
    </source>
</evidence>
<accession>A0A5B6UCJ6</accession>
<evidence type="ECO:0000256" key="16">
    <source>
        <dbReference type="ARBA" id="ARBA00023170"/>
    </source>
</evidence>
<keyword evidence="6" id="KW-0808">Transferase</keyword>
<dbReference type="Gene3D" id="2.90.10.10">
    <property type="entry name" value="Bulb-type lectin domain"/>
    <property type="match status" value="2"/>
</dbReference>
<feature type="domain" description="Bulb-type lectin" evidence="24">
    <location>
        <begin position="48"/>
        <end position="172"/>
    </location>
</feature>
<dbReference type="InterPro" id="IPR003609">
    <property type="entry name" value="Pan_app"/>
</dbReference>
<keyword evidence="11 26" id="KW-0418">Kinase</keyword>
<evidence type="ECO:0000256" key="19">
    <source>
        <dbReference type="ARBA" id="ARBA00048679"/>
    </source>
</evidence>
<keyword evidence="15" id="KW-1015">Disulfide bond</keyword>
<feature type="chain" id="PRO_5022694330" description="non-specific serine/threonine protein kinase" evidence="22">
    <location>
        <begin position="29"/>
        <end position="2337"/>
    </location>
</feature>
<feature type="transmembrane region" description="Helical" evidence="21">
    <location>
        <begin position="1203"/>
        <end position="1224"/>
    </location>
</feature>
<comment type="catalytic activity">
    <reaction evidence="18">
        <text>L-threonyl-[protein] + ATP = O-phospho-L-threonyl-[protein] + ADP + H(+)</text>
        <dbReference type="Rhea" id="RHEA:46608"/>
        <dbReference type="Rhea" id="RHEA-COMP:11060"/>
        <dbReference type="Rhea" id="RHEA-COMP:11605"/>
        <dbReference type="ChEBI" id="CHEBI:15378"/>
        <dbReference type="ChEBI" id="CHEBI:30013"/>
        <dbReference type="ChEBI" id="CHEBI:30616"/>
        <dbReference type="ChEBI" id="CHEBI:61977"/>
        <dbReference type="ChEBI" id="CHEBI:456216"/>
        <dbReference type="EC" id="2.7.11.1"/>
    </reaction>
</comment>
<dbReference type="PANTHER" id="PTHR47976:SF30">
    <property type="entry name" value="RECEPTOR-LIKE SERINE_THREONINE-PROTEIN KINASE"/>
    <property type="match status" value="1"/>
</dbReference>
<dbReference type="FunFam" id="3.30.200.20:FF:000178">
    <property type="entry name" value="serine/threonine-protein kinase PBS1-like"/>
    <property type="match status" value="3"/>
</dbReference>
<keyword evidence="10 20" id="KW-0547">Nucleotide-binding</keyword>